<protein>
    <submittedName>
        <fullName evidence="3">Conidiophore development regulator abaB</fullName>
    </submittedName>
</protein>
<organism evidence="3 4">
    <name type="scientific">Cladobotryum mycophilum</name>
    <dbReference type="NCBI Taxonomy" id="491253"/>
    <lineage>
        <taxon>Eukaryota</taxon>
        <taxon>Fungi</taxon>
        <taxon>Dikarya</taxon>
        <taxon>Ascomycota</taxon>
        <taxon>Pezizomycotina</taxon>
        <taxon>Sordariomycetes</taxon>
        <taxon>Hypocreomycetidae</taxon>
        <taxon>Hypocreales</taxon>
        <taxon>Hypocreaceae</taxon>
        <taxon>Cladobotryum</taxon>
    </lineage>
</organism>
<feature type="compositionally biased region" description="Low complexity" evidence="1">
    <location>
        <begin position="21"/>
        <end position="31"/>
    </location>
</feature>
<feature type="compositionally biased region" description="Basic and acidic residues" evidence="1">
    <location>
        <begin position="302"/>
        <end position="311"/>
    </location>
</feature>
<dbReference type="InterPro" id="IPR000845">
    <property type="entry name" value="Nucleoside_phosphorylase_d"/>
</dbReference>
<dbReference type="InterPro" id="IPR053137">
    <property type="entry name" value="NLR-like"/>
</dbReference>
<reference evidence="3 4" key="1">
    <citation type="submission" date="2024-01" db="EMBL/GenBank/DDBJ databases">
        <title>Complete genome of Cladobotryum mycophilum ATHUM6906.</title>
        <authorList>
            <person name="Christinaki A.C."/>
            <person name="Myridakis A.I."/>
            <person name="Kouvelis V.N."/>
        </authorList>
    </citation>
    <scope>NUCLEOTIDE SEQUENCE [LARGE SCALE GENOMIC DNA]</scope>
    <source>
        <strain evidence="3 4">ATHUM6906</strain>
    </source>
</reference>
<dbReference type="Proteomes" id="UP001338125">
    <property type="component" value="Unassembled WGS sequence"/>
</dbReference>
<gene>
    <name evidence="3" type="ORF">PT974_01544</name>
</gene>
<feature type="region of interest" description="Disordered" evidence="1">
    <location>
        <begin position="1"/>
        <end position="43"/>
    </location>
</feature>
<evidence type="ECO:0000256" key="1">
    <source>
        <dbReference type="SAM" id="MobiDB-lite"/>
    </source>
</evidence>
<feature type="region of interest" description="Disordered" evidence="1">
    <location>
        <begin position="1412"/>
        <end position="1455"/>
    </location>
</feature>
<proteinExistence type="predicted"/>
<dbReference type="InterPro" id="IPR035994">
    <property type="entry name" value="Nucleoside_phosphorylase_sf"/>
</dbReference>
<keyword evidence="4" id="KW-1185">Reference proteome</keyword>
<evidence type="ECO:0000313" key="4">
    <source>
        <dbReference type="Proteomes" id="UP001338125"/>
    </source>
</evidence>
<dbReference type="SUPFAM" id="SSF53167">
    <property type="entry name" value="Purine and uridine phosphorylases"/>
    <property type="match status" value="1"/>
</dbReference>
<feature type="compositionally biased region" description="Basic residues" evidence="1">
    <location>
        <begin position="1444"/>
        <end position="1455"/>
    </location>
</feature>
<feature type="domain" description="Nucleoside phosphorylase" evidence="2">
    <location>
        <begin position="1121"/>
        <end position="1402"/>
    </location>
</feature>
<dbReference type="Gene3D" id="3.40.50.1580">
    <property type="entry name" value="Nucleoside phosphorylase domain"/>
    <property type="match status" value="1"/>
</dbReference>
<evidence type="ECO:0000313" key="3">
    <source>
        <dbReference type="EMBL" id="KAK5999155.1"/>
    </source>
</evidence>
<dbReference type="EMBL" id="JAVFKD010000001">
    <property type="protein sequence ID" value="KAK5999155.1"/>
    <property type="molecule type" value="Genomic_DNA"/>
</dbReference>
<evidence type="ECO:0000259" key="2">
    <source>
        <dbReference type="Pfam" id="PF01048"/>
    </source>
</evidence>
<feature type="region of interest" description="Disordered" evidence="1">
    <location>
        <begin position="302"/>
        <end position="329"/>
    </location>
</feature>
<comment type="caution">
    <text evidence="3">The sequence shown here is derived from an EMBL/GenBank/DDBJ whole genome shotgun (WGS) entry which is preliminary data.</text>
</comment>
<dbReference type="PANTHER" id="PTHR46082">
    <property type="entry name" value="ATP/GTP-BINDING PROTEIN-RELATED"/>
    <property type="match status" value="1"/>
</dbReference>
<dbReference type="PANTHER" id="PTHR46082:SF11">
    <property type="entry name" value="AAA+ ATPASE DOMAIN-CONTAINING PROTEIN-RELATED"/>
    <property type="match status" value="1"/>
</dbReference>
<accession>A0ABR0T549</accession>
<dbReference type="Pfam" id="PF01048">
    <property type="entry name" value="PNP_UDP_1"/>
    <property type="match status" value="1"/>
</dbReference>
<name>A0ABR0T549_9HYPO</name>
<sequence>MTRYVKPEVPASNVADDGLEPLSLSHSLPLSDNISSDKRERRPNFRLNDHADALMSSGVYTEPWSAYMVKNMNPPDSPAALGQLAQQFNASMEVTSKSLESEQYLRHGSTDAVAGEIPEATTKGPWGEHKDMSLVSNDQEVDASDTDTVYSDGSILPSNQKDDYVRELADELRHQFNNMVNFHDDIARDRVTTVLPELLKGFSLKIGHGAESNKHRDIMVFVHKHRKEIVDAFKDLTTTKNKSMDDNESASSIELPYRRKIAQEVRQEMTGEWLLNLGTYSHDELHEDVHNKDSALGEYTLDPKAKKDAANPKDNSITSEADSEGADSEMDLEVEGVGDNAEGEESNNLDVQKKKSMYASIIHDTPAYQWLLGRLRREVIIGASDFTAVQGLRQMILLALPKPRISKRSPAQVFTMKFELIWDILAFLQQQEYEAKPYEALPQVITLTGTSPHVQALSCEEYMRQTWQTTADAVLEAVQIAVRRSYDSSTPTDWNKVTLADGTSLETQISGPKFLVRVSGVSFSIVEIAEQFAWLGAALRSSPDPDTMAYSQLRAGKVDNGKFEIDFVMKEIQREPPWSTTGQCWHNFFRSPVIAQGFPVHQRTGLYSCGLEMPLNIMAGLVGTSSVDYFNGSVFLKGFSAMLIATARQDDVILWHLVCSVDGGRVSYLDAPTSCLETVSRVDLESHRHVVGWCSSAHFLAGSPKANYTIRRSALPRPDRGSPLQDISVSPSRGVIKGPRFLQGIKERPSHIITDGFIPSLKWIEQQLVLLWDEDDKRGWLLNGTTALLHLVRASLEHNRSDSASSAFLLQVGAIREADKMFQSFSAMGVLVDKENLQLPLYENEDGSHVRLRSRIKHYAGILEKLIDMQPGISAEEENSFKGLRKLGGWDFSTLSIESKDTAYLHIATLSEKTSGWINFLRATRTVSLFGRGVGELIQPLVSEDICPHWLSLPKGKYYIAIGVSDLQPVVERAHSLNIEQLHLTEDLVWNPSIADSEICRNKDYAHGTEITEPCSPSQAFLSNILTSYLEGQDWAMNSFPYSVIVFGYHLDFISTGKACVARSEVEEVAESASSVSKFYDSGVGLSRDHTFSQPNQSDISLTQASLSHVKLSGVRRKFSIGIICALSKELLAVRLLFDQEFQDADTHQTAVHLRGDKNSYSFGCIGLHTVVAACLPNGEYGTNAAAAVASDMARSFELRFCLLVGIGAGVPSTKHDIRLGDIVVSTPKGRCPGVLQYDLAKAERGELHLTGSLRSPPRALLAVTGKLESNPHHRSGQMLQGFLDHISLARNEYCNPGLALGTPSSQQEQKTQMRWRPIPVVHYGPIASGNLVVKDATLRDQLAQKHDILCFEMEAAGIMNTCDCLVIRGICDFADEHKDDSWQEYAAAVAASYAKLLLSFVRPENNHDERYDSIKELTEPATTKPRKRKRSASPPSSLDLSRRRQLRSGHFRRD</sequence>